<protein>
    <submittedName>
        <fullName evidence="2">Uncharacterized protein</fullName>
    </submittedName>
</protein>
<keyword evidence="3" id="KW-1185">Reference proteome</keyword>
<name>A0ABS4EH50_9HYPH</name>
<reference evidence="2 3" key="1">
    <citation type="submission" date="2021-03" db="EMBL/GenBank/DDBJ databases">
        <title>Genomic Encyclopedia of Type Strains, Phase IV (KMG-IV): sequencing the most valuable type-strain genomes for metagenomic binning, comparative biology and taxonomic classification.</title>
        <authorList>
            <person name="Goeker M."/>
        </authorList>
    </citation>
    <scope>NUCLEOTIDE SEQUENCE [LARGE SCALE GENOMIC DNA]</scope>
    <source>
        <strain evidence="2 3">DSM 26427</strain>
    </source>
</reference>
<feature type="signal peptide" evidence="1">
    <location>
        <begin position="1"/>
        <end position="27"/>
    </location>
</feature>
<gene>
    <name evidence="2" type="ORF">J2Z75_000759</name>
</gene>
<dbReference type="Proteomes" id="UP000823786">
    <property type="component" value="Unassembled WGS sequence"/>
</dbReference>
<organism evidence="2 3">
    <name type="scientific">Rhizobium herbae</name>
    <dbReference type="NCBI Taxonomy" id="508661"/>
    <lineage>
        <taxon>Bacteria</taxon>
        <taxon>Pseudomonadati</taxon>
        <taxon>Pseudomonadota</taxon>
        <taxon>Alphaproteobacteria</taxon>
        <taxon>Hyphomicrobiales</taxon>
        <taxon>Rhizobiaceae</taxon>
        <taxon>Rhizobium/Agrobacterium group</taxon>
        <taxon>Rhizobium</taxon>
    </lineage>
</organism>
<comment type="caution">
    <text evidence="2">The sequence shown here is derived from an EMBL/GenBank/DDBJ whole genome shotgun (WGS) entry which is preliminary data.</text>
</comment>
<evidence type="ECO:0000313" key="2">
    <source>
        <dbReference type="EMBL" id="MBP1857279.1"/>
    </source>
</evidence>
<evidence type="ECO:0000313" key="3">
    <source>
        <dbReference type="Proteomes" id="UP000823786"/>
    </source>
</evidence>
<dbReference type="EMBL" id="JAGGJV010000001">
    <property type="protein sequence ID" value="MBP1857279.1"/>
    <property type="molecule type" value="Genomic_DNA"/>
</dbReference>
<proteinExistence type="predicted"/>
<sequence length="161" mass="17047">MTERLSRIKATCILTAATSWFYAPASADCWSALDSPEWPRIAQSVAAIQLCEQIPVGPYGTASIQVESFDFCSVSNSVATVSARAQLTCESGSDALIRMPPLDGEIVAIVALDTAACSIGDTSLQISGEIGALLSGLEETQQIARDWAQSQLALLCSLHRP</sequence>
<keyword evidence="1" id="KW-0732">Signal</keyword>
<feature type="chain" id="PRO_5045481526" evidence="1">
    <location>
        <begin position="28"/>
        <end position="161"/>
    </location>
</feature>
<evidence type="ECO:0000256" key="1">
    <source>
        <dbReference type="SAM" id="SignalP"/>
    </source>
</evidence>
<accession>A0ABS4EH50</accession>